<evidence type="ECO:0000313" key="7">
    <source>
        <dbReference type="EMBL" id="MDQ0373255.1"/>
    </source>
</evidence>
<feature type="active site" description="Proton donor/acceptor" evidence="5">
    <location>
        <position position="134"/>
    </location>
</feature>
<feature type="binding site" evidence="5">
    <location>
        <begin position="161"/>
        <end position="164"/>
    </location>
    <ligand>
        <name>NADP(+)</name>
        <dbReference type="ChEBI" id="CHEBI:58349"/>
    </ligand>
</feature>
<dbReference type="Pfam" id="PF01370">
    <property type="entry name" value="Epimerase"/>
    <property type="match status" value="1"/>
</dbReference>
<comment type="function">
    <text evidence="5">Catalyzes the two-step NADP-dependent conversion of GDP-4-dehydro-6-deoxy-D-mannose to GDP-fucose, involving an epimerase and a reductase reaction.</text>
</comment>
<accession>A0ABU0EDW3</accession>
<gene>
    <name evidence="5" type="primary">fcl</name>
    <name evidence="7" type="ORF">J2X26_001566</name>
</gene>
<keyword evidence="3 5" id="KW-0560">Oxidoreductase</keyword>
<dbReference type="InterPro" id="IPR028614">
    <property type="entry name" value="GDP_fucose/colitose_synth"/>
</dbReference>
<name>A0ABU0EDW3_9CELL</name>
<feature type="binding site" evidence="5">
    <location>
        <position position="199"/>
    </location>
    <ligand>
        <name>substrate</name>
    </ligand>
</feature>
<comment type="catalytic activity">
    <reaction evidence="5">
        <text>GDP-beta-L-fucose + NADP(+) = GDP-4-dehydro-alpha-D-rhamnose + NADPH + H(+)</text>
        <dbReference type="Rhea" id="RHEA:18885"/>
        <dbReference type="ChEBI" id="CHEBI:15378"/>
        <dbReference type="ChEBI" id="CHEBI:57273"/>
        <dbReference type="ChEBI" id="CHEBI:57783"/>
        <dbReference type="ChEBI" id="CHEBI:57964"/>
        <dbReference type="ChEBI" id="CHEBI:58349"/>
        <dbReference type="EC" id="1.1.1.271"/>
    </reaction>
</comment>
<dbReference type="RefSeq" id="WP_307491217.1">
    <property type="nucleotide sequence ID" value="NZ_JAUSVB010000002.1"/>
</dbReference>
<feature type="binding site" evidence="5">
    <location>
        <begin position="7"/>
        <end position="13"/>
    </location>
    <ligand>
        <name>NADP(+)</name>
        <dbReference type="ChEBI" id="CHEBI:58349"/>
    </ligand>
</feature>
<dbReference type="InterPro" id="IPR036291">
    <property type="entry name" value="NAD(P)-bd_dom_sf"/>
</dbReference>
<evidence type="ECO:0000259" key="6">
    <source>
        <dbReference type="Pfam" id="PF01370"/>
    </source>
</evidence>
<dbReference type="Proteomes" id="UP001239626">
    <property type="component" value="Unassembled WGS sequence"/>
</dbReference>
<evidence type="ECO:0000256" key="1">
    <source>
        <dbReference type="ARBA" id="ARBA00005959"/>
    </source>
</evidence>
<dbReference type="Gene3D" id="3.90.25.10">
    <property type="entry name" value="UDP-galactose 4-epimerase, domain 1"/>
    <property type="match status" value="1"/>
</dbReference>
<feature type="binding site" evidence="5">
    <location>
        <position position="206"/>
    </location>
    <ligand>
        <name>substrate</name>
    </ligand>
</feature>
<dbReference type="PANTHER" id="PTHR43238">
    <property type="entry name" value="GDP-L-FUCOSE SYNTHASE"/>
    <property type="match status" value="1"/>
</dbReference>
<comment type="similarity">
    <text evidence="1 5">Belongs to the NAD(P)-dependent epimerase/dehydratase family. Fucose synthase subfamily.</text>
</comment>
<comment type="caution">
    <text evidence="5">Lacks conserved residue(s) required for the propagation of feature annotation.</text>
</comment>
<sequence>MRVLLTGGAGMLGSTLVEGWAQQRPDDELIVVTRDVVDLRDRAATRALLERERPEAVVHAAAKVGGIAAKLAEPATYLLENLLLDTSVIGACIEAGVPDLLYVGTAAVYPDRYERPFVESDALSAPLEGANEGYALAKGAAARLCAFASQQYGRNYRAAVPSNLYGPHDHFGQSAHLVAAAIGKIHRAHLAGDPTVPVWGDGTARREFTYAPDLAAWLIDQVGRLADWPDALNLGCGTDHSVREYYEVARDVVGYRGTFTFETDKPSGTPRRLIDSSAARALGWTTPTSLSDGMAATYAAYLAHHDRTLTP</sequence>
<evidence type="ECO:0000313" key="8">
    <source>
        <dbReference type="Proteomes" id="UP001239626"/>
    </source>
</evidence>
<dbReference type="InterPro" id="IPR001509">
    <property type="entry name" value="Epimerase_deHydtase"/>
</dbReference>
<dbReference type="EC" id="1.1.1.271" evidence="5"/>
<dbReference type="PANTHER" id="PTHR43238:SF1">
    <property type="entry name" value="GDP-L-FUCOSE SYNTHASE"/>
    <property type="match status" value="1"/>
</dbReference>
<keyword evidence="8" id="KW-1185">Reference proteome</keyword>
<feature type="site" description="Important for catalytic activity" evidence="5">
    <location>
        <position position="105"/>
    </location>
</feature>
<comment type="caution">
    <text evidence="7">The sequence shown here is derived from an EMBL/GenBank/DDBJ whole genome shotgun (WGS) entry which is preliminary data.</text>
</comment>
<protein>
    <recommendedName>
        <fullName evidence="5">GDP-L-fucose synthase</fullName>
        <ecNumber evidence="5">1.1.1.271</ecNumber>
    </recommendedName>
    <alternativeName>
        <fullName evidence="5">GDP-4-keto-6-deoxy-D-mannose-3,5-epimerase-4-reductase</fullName>
    </alternativeName>
</protein>
<dbReference type="HAMAP" id="MF_00956">
    <property type="entry name" value="GDP_fucose_synth"/>
    <property type="match status" value="1"/>
</dbReference>
<evidence type="ECO:0000256" key="3">
    <source>
        <dbReference type="ARBA" id="ARBA00023002"/>
    </source>
</evidence>
<dbReference type="SUPFAM" id="SSF51735">
    <property type="entry name" value="NAD(P)-binding Rossmann-fold domains"/>
    <property type="match status" value="1"/>
</dbReference>
<reference evidence="7 8" key="1">
    <citation type="submission" date="2023-07" db="EMBL/GenBank/DDBJ databases">
        <title>Sorghum-associated microbial communities from plants grown in Nebraska, USA.</title>
        <authorList>
            <person name="Schachtman D."/>
        </authorList>
    </citation>
    <scope>NUCLEOTIDE SEQUENCE [LARGE SCALE GENOMIC DNA]</scope>
    <source>
        <strain evidence="7 8">BE332</strain>
    </source>
</reference>
<organism evidence="7 8">
    <name type="scientific">Cellulomonas humilata</name>
    <dbReference type="NCBI Taxonomy" id="144055"/>
    <lineage>
        <taxon>Bacteria</taxon>
        <taxon>Bacillati</taxon>
        <taxon>Actinomycetota</taxon>
        <taxon>Actinomycetes</taxon>
        <taxon>Micrococcales</taxon>
        <taxon>Cellulomonadaceae</taxon>
        <taxon>Cellulomonas</taxon>
    </lineage>
</organism>
<dbReference type="Gene3D" id="3.40.50.720">
    <property type="entry name" value="NAD(P)-binding Rossmann-like Domain"/>
    <property type="match status" value="1"/>
</dbReference>
<keyword evidence="4 5" id="KW-0413">Isomerase</keyword>
<feature type="domain" description="NAD-dependent epimerase/dehydratase" evidence="6">
    <location>
        <begin position="3"/>
        <end position="217"/>
    </location>
</feature>
<keyword evidence="2 5" id="KW-0521">NADP</keyword>
<feature type="binding site" evidence="5">
    <location>
        <position position="138"/>
    </location>
    <ligand>
        <name>NADP(+)</name>
        <dbReference type="ChEBI" id="CHEBI:58349"/>
    </ligand>
</feature>
<dbReference type="EMBL" id="JAUSVB010000002">
    <property type="protein sequence ID" value="MDQ0373255.1"/>
    <property type="molecule type" value="Genomic_DNA"/>
</dbReference>
<keyword evidence="5" id="KW-0511">Multifunctional enzyme</keyword>
<proteinExistence type="inferred from homology"/>
<feature type="binding site" evidence="5">
    <location>
        <position position="176"/>
    </location>
    <ligand>
        <name>NADP(+)</name>
        <dbReference type="ChEBI" id="CHEBI:58349"/>
    </ligand>
</feature>
<feature type="binding site" evidence="5">
    <location>
        <position position="184"/>
    </location>
    <ligand>
        <name>substrate</name>
    </ligand>
</feature>
<dbReference type="GO" id="GO:0050577">
    <property type="term" value="F:GDP-L-fucose synthase activity"/>
    <property type="evidence" value="ECO:0007669"/>
    <property type="project" value="UniProtKB-EC"/>
</dbReference>
<evidence type="ECO:0000256" key="5">
    <source>
        <dbReference type="HAMAP-Rule" id="MF_00956"/>
    </source>
</evidence>
<evidence type="ECO:0000256" key="4">
    <source>
        <dbReference type="ARBA" id="ARBA00023235"/>
    </source>
</evidence>
<comment type="pathway">
    <text evidence="5">Nucleotide-sugar biosynthesis; GDP-L-fucose biosynthesis via de novo pathway; GDP-L-fucose from GDP-alpha-D-mannose: step 2/2.</text>
</comment>
<evidence type="ECO:0000256" key="2">
    <source>
        <dbReference type="ARBA" id="ARBA00022857"/>
    </source>
</evidence>